<dbReference type="EMBL" id="JWZT01002001">
    <property type="protein sequence ID" value="KII70654.1"/>
    <property type="molecule type" value="Genomic_DNA"/>
</dbReference>
<accession>A0A0C2IYR8</accession>
<dbReference type="Proteomes" id="UP000031668">
    <property type="component" value="Unassembled WGS sequence"/>
</dbReference>
<feature type="compositionally biased region" description="Basic and acidic residues" evidence="1">
    <location>
        <begin position="75"/>
        <end position="84"/>
    </location>
</feature>
<feature type="region of interest" description="Disordered" evidence="1">
    <location>
        <begin position="61"/>
        <end position="88"/>
    </location>
</feature>
<keyword evidence="3" id="KW-1185">Reference proteome</keyword>
<evidence type="ECO:0000256" key="1">
    <source>
        <dbReference type="SAM" id="MobiDB-lite"/>
    </source>
</evidence>
<feature type="compositionally biased region" description="Basic residues" evidence="1">
    <location>
        <begin position="62"/>
        <end position="74"/>
    </location>
</feature>
<reference evidence="2 3" key="1">
    <citation type="journal article" date="2014" name="Genome Biol. Evol.">
        <title>The genome of the myxosporean Thelohanellus kitauei shows adaptations to nutrient acquisition within its fish host.</title>
        <authorList>
            <person name="Yang Y."/>
            <person name="Xiong J."/>
            <person name="Zhou Z."/>
            <person name="Huo F."/>
            <person name="Miao W."/>
            <person name="Ran C."/>
            <person name="Liu Y."/>
            <person name="Zhang J."/>
            <person name="Feng J."/>
            <person name="Wang M."/>
            <person name="Wang M."/>
            <person name="Wang L."/>
            <person name="Yao B."/>
        </authorList>
    </citation>
    <scope>NUCLEOTIDE SEQUENCE [LARGE SCALE GENOMIC DNA]</scope>
    <source>
        <strain evidence="2">Wuqing</strain>
    </source>
</reference>
<dbReference type="AlphaFoldDB" id="A0A0C2IYR8"/>
<comment type="caution">
    <text evidence="2">The sequence shown here is derived from an EMBL/GenBank/DDBJ whole genome shotgun (WGS) entry which is preliminary data.</text>
</comment>
<evidence type="ECO:0000313" key="3">
    <source>
        <dbReference type="Proteomes" id="UP000031668"/>
    </source>
</evidence>
<sequence>MRKSETTQVDPESQKLSTALELTSDDYREELCKLSGFRTTILSIRSGRGEIKSHSILDRARAREKKISKKNAKKFHQELKKRPNSDLQQSGISRSVWLECDSQITGST</sequence>
<organism evidence="2 3">
    <name type="scientific">Thelohanellus kitauei</name>
    <name type="common">Myxosporean</name>
    <dbReference type="NCBI Taxonomy" id="669202"/>
    <lineage>
        <taxon>Eukaryota</taxon>
        <taxon>Metazoa</taxon>
        <taxon>Cnidaria</taxon>
        <taxon>Myxozoa</taxon>
        <taxon>Myxosporea</taxon>
        <taxon>Bivalvulida</taxon>
        <taxon>Platysporina</taxon>
        <taxon>Myxobolidae</taxon>
        <taxon>Thelohanellus</taxon>
    </lineage>
</organism>
<proteinExistence type="predicted"/>
<gene>
    <name evidence="2" type="ORF">RF11_09927</name>
</gene>
<protein>
    <submittedName>
        <fullName evidence="2">Uncharacterized protein</fullName>
    </submittedName>
</protein>
<name>A0A0C2IYR8_THEKT</name>
<evidence type="ECO:0000313" key="2">
    <source>
        <dbReference type="EMBL" id="KII70654.1"/>
    </source>
</evidence>